<dbReference type="EC" id="3.4.24.-" evidence="11"/>
<evidence type="ECO:0000313" key="13">
    <source>
        <dbReference type="EMBL" id="AQQ53724.1"/>
    </source>
</evidence>
<feature type="transmembrane region" description="Helical" evidence="11">
    <location>
        <begin position="395"/>
        <end position="414"/>
    </location>
</feature>
<proteinExistence type="inferred from homology"/>
<evidence type="ECO:0000256" key="8">
    <source>
        <dbReference type="ARBA" id="ARBA00022989"/>
    </source>
</evidence>
<dbReference type="RefSeq" id="WP_077589622.1">
    <property type="nucleotide sequence ID" value="NZ_CP019640.1"/>
</dbReference>
<dbReference type="PANTHER" id="PTHR42837:SF2">
    <property type="entry name" value="MEMBRANE METALLOPROTEASE ARASP2, CHLOROPLASTIC-RELATED"/>
    <property type="match status" value="1"/>
</dbReference>
<comment type="similarity">
    <text evidence="3 11">Belongs to the peptidase M50B family.</text>
</comment>
<protein>
    <recommendedName>
        <fullName evidence="11">Zinc metalloprotease</fullName>
        <ecNumber evidence="11">3.4.24.-</ecNumber>
    </recommendedName>
</protein>
<keyword evidence="10 11" id="KW-0472">Membrane</keyword>
<dbReference type="InterPro" id="IPR001478">
    <property type="entry name" value="PDZ"/>
</dbReference>
<keyword evidence="4 13" id="KW-0645">Protease</keyword>
<dbReference type="Pfam" id="PF17820">
    <property type="entry name" value="PDZ_6"/>
    <property type="match status" value="1"/>
</dbReference>
<dbReference type="CDD" id="cd23081">
    <property type="entry name" value="cpPDZ_EcRseP-like"/>
    <property type="match status" value="1"/>
</dbReference>
<dbReference type="InterPro" id="IPR036034">
    <property type="entry name" value="PDZ_sf"/>
</dbReference>
<dbReference type="KEGG" id="pmar:B0X71_11945"/>
<feature type="transmembrane region" description="Helical" evidence="11">
    <location>
        <begin position="168"/>
        <end position="192"/>
    </location>
</feature>
<dbReference type="InterPro" id="IPR041489">
    <property type="entry name" value="PDZ_6"/>
</dbReference>
<keyword evidence="14" id="KW-1185">Reference proteome</keyword>
<dbReference type="GO" id="GO:0006508">
    <property type="term" value="P:proteolysis"/>
    <property type="evidence" value="ECO:0007669"/>
    <property type="project" value="UniProtKB-KW"/>
</dbReference>
<dbReference type="InterPro" id="IPR004387">
    <property type="entry name" value="Pept_M50_Zn"/>
</dbReference>
<name>A0A1Q2L027_9BACL</name>
<evidence type="ECO:0000256" key="1">
    <source>
        <dbReference type="ARBA" id="ARBA00001947"/>
    </source>
</evidence>
<dbReference type="GO" id="GO:0016020">
    <property type="term" value="C:membrane"/>
    <property type="evidence" value="ECO:0007669"/>
    <property type="project" value="UniProtKB-SubCell"/>
</dbReference>
<dbReference type="GO" id="GO:0004222">
    <property type="term" value="F:metalloendopeptidase activity"/>
    <property type="evidence" value="ECO:0007669"/>
    <property type="project" value="InterPro"/>
</dbReference>
<sequence>METVISFALVFGSLVFFHELGHFIFAKRAGILVREFAIGFGPKILGITKGETLYTIRLLPFGGYVRMAGEDFDTVRIQPGHRVGLLLNKDGEAERVVLNQKKEYPDVLFLEVEEADLERELYIKGYDEEDQFLRIPVARDAVIEENGNETQLAPFDRQFGSKNVLQRFLTIFAGPFFNFILAFLIFTALGLFQGVPTNEPIVTEVTEDSPAAAAGLEGGDLVTAIDSEPVDSWNDLVGVVQENPENTLNFTVERDGEVLDLAITPERMQPEGAPEEVGVIGVMYMSPFEKDPIGAIAYGAEQTVFWFKEIIRLLGMLVTGQFTIDALAGPVGIYKTTETVVQEYGIYTLMGFAGMLSINLGIMNLLPLPALDGGRLVFFLIEAVRGKPVDRQKEGMVHFVGIMLLLMLMIIVTWNDIQRFFF</sequence>
<gene>
    <name evidence="13" type="ORF">B0X71_11945</name>
</gene>
<keyword evidence="6 11" id="KW-0378">Hydrolase</keyword>
<dbReference type="Pfam" id="PF02163">
    <property type="entry name" value="Peptidase_M50"/>
    <property type="match status" value="1"/>
</dbReference>
<dbReference type="PANTHER" id="PTHR42837">
    <property type="entry name" value="REGULATOR OF SIGMA-E PROTEASE RSEP"/>
    <property type="match status" value="1"/>
</dbReference>
<dbReference type="SUPFAM" id="SSF50156">
    <property type="entry name" value="PDZ domain-like"/>
    <property type="match status" value="1"/>
</dbReference>
<evidence type="ECO:0000256" key="3">
    <source>
        <dbReference type="ARBA" id="ARBA00007931"/>
    </source>
</evidence>
<feature type="transmembrane region" description="Helical" evidence="11">
    <location>
        <begin position="344"/>
        <end position="366"/>
    </location>
</feature>
<evidence type="ECO:0000256" key="4">
    <source>
        <dbReference type="ARBA" id="ARBA00022670"/>
    </source>
</evidence>
<evidence type="ECO:0000259" key="12">
    <source>
        <dbReference type="SMART" id="SM00228"/>
    </source>
</evidence>
<dbReference type="GO" id="GO:0046872">
    <property type="term" value="F:metal ion binding"/>
    <property type="evidence" value="ECO:0007669"/>
    <property type="project" value="UniProtKB-KW"/>
</dbReference>
<dbReference type="OrthoDB" id="9782003at2"/>
<evidence type="ECO:0000256" key="10">
    <source>
        <dbReference type="ARBA" id="ARBA00023136"/>
    </source>
</evidence>
<dbReference type="Gene3D" id="2.30.42.10">
    <property type="match status" value="1"/>
</dbReference>
<dbReference type="InterPro" id="IPR008915">
    <property type="entry name" value="Peptidase_M50"/>
</dbReference>
<comment type="subcellular location">
    <subcellularLocation>
        <location evidence="2">Membrane</location>
        <topology evidence="2">Multi-pass membrane protein</topology>
    </subcellularLocation>
</comment>
<evidence type="ECO:0000313" key="14">
    <source>
        <dbReference type="Proteomes" id="UP000188184"/>
    </source>
</evidence>
<dbReference type="NCBIfam" id="TIGR00054">
    <property type="entry name" value="RIP metalloprotease RseP"/>
    <property type="match status" value="1"/>
</dbReference>
<dbReference type="CDD" id="cd06163">
    <property type="entry name" value="S2P-M50_PDZ_RseP-like"/>
    <property type="match status" value="1"/>
</dbReference>
<dbReference type="AlphaFoldDB" id="A0A1Q2L027"/>
<evidence type="ECO:0000256" key="6">
    <source>
        <dbReference type="ARBA" id="ARBA00022801"/>
    </source>
</evidence>
<keyword evidence="11" id="KW-0479">Metal-binding</keyword>
<feature type="domain" description="PDZ" evidence="12">
    <location>
        <begin position="182"/>
        <end position="256"/>
    </location>
</feature>
<keyword evidence="9 11" id="KW-0482">Metalloprotease</keyword>
<evidence type="ECO:0000256" key="11">
    <source>
        <dbReference type="RuleBase" id="RU362031"/>
    </source>
</evidence>
<feature type="transmembrane region" description="Helical" evidence="11">
    <location>
        <begin position="6"/>
        <end position="25"/>
    </location>
</feature>
<evidence type="ECO:0000256" key="7">
    <source>
        <dbReference type="ARBA" id="ARBA00022833"/>
    </source>
</evidence>
<keyword evidence="7 11" id="KW-0862">Zinc</keyword>
<comment type="cofactor">
    <cofactor evidence="1 11">
        <name>Zn(2+)</name>
        <dbReference type="ChEBI" id="CHEBI:29105"/>
    </cofactor>
</comment>
<dbReference type="SMART" id="SM00228">
    <property type="entry name" value="PDZ"/>
    <property type="match status" value="1"/>
</dbReference>
<evidence type="ECO:0000256" key="2">
    <source>
        <dbReference type="ARBA" id="ARBA00004141"/>
    </source>
</evidence>
<dbReference type="EMBL" id="CP019640">
    <property type="protein sequence ID" value="AQQ53724.1"/>
    <property type="molecule type" value="Genomic_DNA"/>
</dbReference>
<keyword evidence="5 11" id="KW-0812">Transmembrane</keyword>
<evidence type="ECO:0000256" key="5">
    <source>
        <dbReference type="ARBA" id="ARBA00022692"/>
    </source>
</evidence>
<dbReference type="Proteomes" id="UP000188184">
    <property type="component" value="Chromosome"/>
</dbReference>
<reference evidence="13 14" key="1">
    <citation type="submission" date="2017-02" db="EMBL/GenBank/DDBJ databases">
        <title>The complete genomic sequence of a novel cold adapted crude oil-degrading bacterium Planococcus qaidamina Y42.</title>
        <authorList>
            <person name="Yang R."/>
        </authorList>
    </citation>
    <scope>NUCLEOTIDE SEQUENCE [LARGE SCALE GENOMIC DNA]</scope>
    <source>
        <strain evidence="13 14">Y42</strain>
    </source>
</reference>
<accession>A0A1Q2L027</accession>
<organism evidence="13 14">
    <name type="scientific">Planococcus lenghuensis</name>
    <dbReference type="NCBI Taxonomy" id="2213202"/>
    <lineage>
        <taxon>Bacteria</taxon>
        <taxon>Bacillati</taxon>
        <taxon>Bacillota</taxon>
        <taxon>Bacilli</taxon>
        <taxon>Bacillales</taxon>
        <taxon>Caryophanaceae</taxon>
        <taxon>Planococcus</taxon>
    </lineage>
</organism>
<evidence type="ECO:0000256" key="9">
    <source>
        <dbReference type="ARBA" id="ARBA00023049"/>
    </source>
</evidence>
<keyword evidence="8 11" id="KW-1133">Transmembrane helix</keyword>